<gene>
    <name evidence="2" type="ORF">OKA05_09860</name>
</gene>
<evidence type="ECO:0000313" key="3">
    <source>
        <dbReference type="Proteomes" id="UP001320876"/>
    </source>
</evidence>
<comment type="caution">
    <text evidence="2">The sequence shown here is derived from an EMBL/GenBank/DDBJ whole genome shotgun (WGS) entry which is preliminary data.</text>
</comment>
<sequence length="530" mass="58432">MRLSLYPAWWSFHAPWLAGVAVVAMSCVFAAEIPPGDAPALGEEQIEALRTRKTVAATMLGYGIPPIPLRLMPDGLEFVDGKVSLVPDQSDSIDGRIAVYLINASDQAVFGADSNYAYCFLEVKDGNRWRACQRFIPGCGTGIPEPEHLRGMHATIFLGNDPNHGDMTGELRFCITIQHTRPIVSASFQGRFSSKQFEEAAPIPTPASREIATWIADMTEGKPTAGSLQTIARSPEEYIAAAELERSYDESSATKTALIRWQASVPSGEEMAPCRTALAALLKRPWDHHRDAPALFERCFSALTLRGGGDRDFGSPERCRAMVWRYLSEFRSEWLEVFINPERWDQLEAIRQSGNPWGVDQKLVAALVEEAIASLRAPDSSEREAAGTFLGGYWITQSHLPDERVWFVLDHDVASARKAAIAALARRGKGQQAGSWLVDHRDLPEQELATLWEAGGGRQKDFLGLGITNSFATVRDLATPDREHLGTEKRHEWGFGRKAAASRTPGPISEDPCKRGRSKALDRPASAQPR</sequence>
<feature type="compositionally biased region" description="Basic and acidic residues" evidence="1">
    <location>
        <begin position="511"/>
        <end position="522"/>
    </location>
</feature>
<organism evidence="2 3">
    <name type="scientific">Luteolibacter arcticus</name>
    <dbReference type="NCBI Taxonomy" id="1581411"/>
    <lineage>
        <taxon>Bacteria</taxon>
        <taxon>Pseudomonadati</taxon>
        <taxon>Verrucomicrobiota</taxon>
        <taxon>Verrucomicrobiia</taxon>
        <taxon>Verrucomicrobiales</taxon>
        <taxon>Verrucomicrobiaceae</taxon>
        <taxon>Luteolibacter</taxon>
    </lineage>
</organism>
<dbReference type="Proteomes" id="UP001320876">
    <property type="component" value="Unassembled WGS sequence"/>
</dbReference>
<evidence type="ECO:0000313" key="2">
    <source>
        <dbReference type="EMBL" id="MCW1922855.1"/>
    </source>
</evidence>
<name>A0ABT3GGW1_9BACT</name>
<accession>A0ABT3GGW1</accession>
<keyword evidence="3" id="KW-1185">Reference proteome</keyword>
<dbReference type="RefSeq" id="WP_264486962.1">
    <property type="nucleotide sequence ID" value="NZ_JAPDDT010000003.1"/>
</dbReference>
<reference evidence="2 3" key="1">
    <citation type="submission" date="2022-10" db="EMBL/GenBank/DDBJ databases">
        <title>Luteolibacter arcticus strain CCTCC AB 2014275, whole genome shotgun sequencing project.</title>
        <authorList>
            <person name="Zhao G."/>
            <person name="Shen L."/>
        </authorList>
    </citation>
    <scope>NUCLEOTIDE SEQUENCE [LARGE SCALE GENOMIC DNA]</scope>
    <source>
        <strain evidence="2 3">CCTCC AB 2014275</strain>
    </source>
</reference>
<dbReference type="EMBL" id="JAPDDT010000003">
    <property type="protein sequence ID" value="MCW1922855.1"/>
    <property type="molecule type" value="Genomic_DNA"/>
</dbReference>
<feature type="region of interest" description="Disordered" evidence="1">
    <location>
        <begin position="482"/>
        <end position="530"/>
    </location>
</feature>
<evidence type="ECO:0000256" key="1">
    <source>
        <dbReference type="SAM" id="MobiDB-lite"/>
    </source>
</evidence>
<protein>
    <submittedName>
        <fullName evidence="2">Uncharacterized protein</fullName>
    </submittedName>
</protein>
<feature type="compositionally biased region" description="Basic and acidic residues" evidence="1">
    <location>
        <begin position="482"/>
        <end position="495"/>
    </location>
</feature>
<proteinExistence type="predicted"/>
<dbReference type="PROSITE" id="PS51257">
    <property type="entry name" value="PROKAR_LIPOPROTEIN"/>
    <property type="match status" value="1"/>
</dbReference>